<protein>
    <submittedName>
        <fullName evidence="4">Uncharacterized protein</fullName>
    </submittedName>
</protein>
<feature type="signal peptide" evidence="3">
    <location>
        <begin position="1"/>
        <end position="24"/>
    </location>
</feature>
<organism evidence="4 5">
    <name type="scientific">Orchesella dallaii</name>
    <dbReference type="NCBI Taxonomy" id="48710"/>
    <lineage>
        <taxon>Eukaryota</taxon>
        <taxon>Metazoa</taxon>
        <taxon>Ecdysozoa</taxon>
        <taxon>Arthropoda</taxon>
        <taxon>Hexapoda</taxon>
        <taxon>Collembola</taxon>
        <taxon>Entomobryomorpha</taxon>
        <taxon>Entomobryoidea</taxon>
        <taxon>Orchesellidae</taxon>
        <taxon>Orchesellinae</taxon>
        <taxon>Orchesella</taxon>
    </lineage>
</organism>
<gene>
    <name evidence="4" type="ORF">ODALV1_LOCUS7510</name>
</gene>
<keyword evidence="5" id="KW-1185">Reference proteome</keyword>
<dbReference type="Proteomes" id="UP001642540">
    <property type="component" value="Unassembled WGS sequence"/>
</dbReference>
<accession>A0ABP1Q6T4</accession>
<sequence length="667" mass="72482">MNHYFTMWKYGLVAILFLANFTFGQDQFLREVTNPSGPSQVLLSGGVLNRNVDPEDFQPQSAPEQNPDQQEEQAVPLQSNGGEQEIPQNGGDNNPFTNGENGFGLRLSQSPGAPQAQQPPPPATQPAQQQSPVAPPHPQQPQHHQGPVQQQPLTLPPLPPGHQYVDVYGRPIIFTQPETATPPPPQPSPTPVVQTQQTIPVQQQAFVDTYGRQIGGLQTGAQPQVLLTHAHAPVVHQEVIQPASVAVHPVAHKIVEHATLTLPLVQKKAPPPLTFHTYAVPAIHKVGNLAIPYAQKLVFAKPQGDIVFPPTISVPAVVKSKHKTVFSPVKLVQPVAPVVPVVKEVAAPPAVPVVHQLPSVVPQQILVQQPQQHFLVQQPQAALTHFQPPPHFHVAQPQVAVQQPLVQFYHPQPSYQYIHHGPPPQAVVPIAHHPPVHYVQKQLKQLVHVTSPVVPVAHPPVLLKKVKKIVPAVAKVVTKEVVSVPDFTLIHQPILSKVLFQKHIFNVKHGSEPLIYQDLCTVYPYQKNLRACVLKKATLPELHHPDIRTVNVQQVQQQQPQPDQSIITGGAAVIVPAPVTQPTPTVTVSRTPPKNIQDTIRRESAKSRQQAAEKAAAAAAAATTPITTTTAQPEAAESRTAPASKSSRRKKGSNPSPTTTEKPFKLA</sequence>
<feature type="compositionally biased region" description="Low complexity" evidence="2">
    <location>
        <begin position="581"/>
        <end position="593"/>
    </location>
</feature>
<comment type="caution">
    <text evidence="4">The sequence shown here is derived from an EMBL/GenBank/DDBJ whole genome shotgun (WGS) entry which is preliminary data.</text>
</comment>
<feature type="region of interest" description="Disordered" evidence="2">
    <location>
        <begin position="40"/>
        <end position="165"/>
    </location>
</feature>
<evidence type="ECO:0000256" key="2">
    <source>
        <dbReference type="SAM" id="MobiDB-lite"/>
    </source>
</evidence>
<feature type="compositionally biased region" description="Polar residues" evidence="2">
    <location>
        <begin position="76"/>
        <end position="100"/>
    </location>
</feature>
<dbReference type="InterPro" id="IPR051571">
    <property type="entry name" value="N-CoR_corepressor"/>
</dbReference>
<feature type="compositionally biased region" description="Polar residues" evidence="2">
    <location>
        <begin position="58"/>
        <end position="68"/>
    </location>
</feature>
<reference evidence="4 5" key="1">
    <citation type="submission" date="2024-08" db="EMBL/GenBank/DDBJ databases">
        <authorList>
            <person name="Cucini C."/>
            <person name="Frati F."/>
        </authorList>
    </citation>
    <scope>NUCLEOTIDE SEQUENCE [LARGE SCALE GENOMIC DNA]</scope>
</reference>
<dbReference type="PANTHER" id="PTHR13992:SF39">
    <property type="entry name" value="SMRTER, ISOFORM G"/>
    <property type="match status" value="1"/>
</dbReference>
<keyword evidence="3" id="KW-0732">Signal</keyword>
<feature type="compositionally biased region" description="Low complexity" evidence="2">
    <location>
        <begin position="140"/>
        <end position="153"/>
    </location>
</feature>
<dbReference type="PANTHER" id="PTHR13992">
    <property type="entry name" value="NUCLEAR RECEPTOR CO-REPRESSOR RELATED NCOR"/>
    <property type="match status" value="1"/>
</dbReference>
<evidence type="ECO:0000313" key="5">
    <source>
        <dbReference type="Proteomes" id="UP001642540"/>
    </source>
</evidence>
<feature type="compositionally biased region" description="Low complexity" evidence="2">
    <location>
        <begin position="609"/>
        <end position="635"/>
    </location>
</feature>
<proteinExistence type="inferred from homology"/>
<evidence type="ECO:0000256" key="3">
    <source>
        <dbReference type="SAM" id="SignalP"/>
    </source>
</evidence>
<feature type="region of interest" description="Disordered" evidence="2">
    <location>
        <begin position="581"/>
        <end position="667"/>
    </location>
</feature>
<name>A0ABP1Q6T4_9HEXA</name>
<comment type="similarity">
    <text evidence="1">Belongs to the N-CoR nuclear receptor corepressors family.</text>
</comment>
<dbReference type="EMBL" id="CAXLJM020000024">
    <property type="protein sequence ID" value="CAL8089950.1"/>
    <property type="molecule type" value="Genomic_DNA"/>
</dbReference>
<feature type="chain" id="PRO_5047160830" evidence="3">
    <location>
        <begin position="25"/>
        <end position="667"/>
    </location>
</feature>
<evidence type="ECO:0000313" key="4">
    <source>
        <dbReference type="EMBL" id="CAL8089950.1"/>
    </source>
</evidence>
<evidence type="ECO:0000256" key="1">
    <source>
        <dbReference type="ARBA" id="ARBA00010097"/>
    </source>
</evidence>